<feature type="domain" description="DUF6879" evidence="1">
    <location>
        <begin position="21"/>
        <end position="191"/>
    </location>
</feature>
<protein>
    <recommendedName>
        <fullName evidence="1">DUF6879 domain-containing protein</fullName>
    </recommendedName>
</protein>
<dbReference type="AlphaFoldDB" id="A0A543JDF4"/>
<reference evidence="2 3" key="1">
    <citation type="submission" date="2019-06" db="EMBL/GenBank/DDBJ databases">
        <title>Sequencing the genomes of 1000 actinobacteria strains.</title>
        <authorList>
            <person name="Klenk H.-P."/>
        </authorList>
    </citation>
    <scope>NUCLEOTIDE SEQUENCE [LARGE SCALE GENOMIC DNA]</scope>
    <source>
        <strain evidence="2 3">DSM 45456</strain>
    </source>
</reference>
<comment type="caution">
    <text evidence="2">The sequence shown here is derived from an EMBL/GenBank/DDBJ whole genome shotgun (WGS) entry which is preliminary data.</text>
</comment>
<dbReference type="EMBL" id="VFPP01000001">
    <property type="protein sequence ID" value="TQM80885.1"/>
    <property type="molecule type" value="Genomic_DNA"/>
</dbReference>
<dbReference type="Proteomes" id="UP000316628">
    <property type="component" value="Unassembled WGS sequence"/>
</dbReference>
<keyword evidence="3" id="KW-1185">Reference proteome</keyword>
<sequence>MSDPEAVLSGTRLSVDEYLDDFKDNFWHDNNGVNWKLERRQEFVESSNESWEASRRNDWRRSLDLLEEGRANIAAYERRISDKGMEVRRVRVVEKPITPYLLWELTSLHVRHQVGGKIRVVERDQVRAFETGGTVLPELFLLGRTIAYQVLYDGEGVLSGAVKCTVPDEVGHWGDVVASLYHQGEELGSFFDREVARQLPLAG</sequence>
<dbReference type="RefSeq" id="WP_246107840.1">
    <property type="nucleotide sequence ID" value="NZ_VFPP01000001.1"/>
</dbReference>
<organism evidence="2 3">
    <name type="scientific">Saccharothrix saharensis</name>
    <dbReference type="NCBI Taxonomy" id="571190"/>
    <lineage>
        <taxon>Bacteria</taxon>
        <taxon>Bacillati</taxon>
        <taxon>Actinomycetota</taxon>
        <taxon>Actinomycetes</taxon>
        <taxon>Pseudonocardiales</taxon>
        <taxon>Pseudonocardiaceae</taxon>
        <taxon>Saccharothrix</taxon>
    </lineage>
</organism>
<evidence type="ECO:0000313" key="2">
    <source>
        <dbReference type="EMBL" id="TQM80885.1"/>
    </source>
</evidence>
<accession>A0A543JDF4</accession>
<dbReference type="InterPro" id="IPR049244">
    <property type="entry name" value="DUF6879"/>
</dbReference>
<name>A0A543JDF4_9PSEU</name>
<gene>
    <name evidence="2" type="ORF">FHX81_3235</name>
</gene>
<evidence type="ECO:0000259" key="1">
    <source>
        <dbReference type="Pfam" id="PF21806"/>
    </source>
</evidence>
<evidence type="ECO:0000313" key="3">
    <source>
        <dbReference type="Proteomes" id="UP000316628"/>
    </source>
</evidence>
<dbReference type="Pfam" id="PF21806">
    <property type="entry name" value="DUF6879"/>
    <property type="match status" value="1"/>
</dbReference>
<proteinExistence type="predicted"/>